<proteinExistence type="predicted"/>
<organism evidence="1 2">
    <name type="scientific">Colletotrichum zoysiae</name>
    <dbReference type="NCBI Taxonomy" id="1216348"/>
    <lineage>
        <taxon>Eukaryota</taxon>
        <taxon>Fungi</taxon>
        <taxon>Dikarya</taxon>
        <taxon>Ascomycota</taxon>
        <taxon>Pezizomycotina</taxon>
        <taxon>Sordariomycetes</taxon>
        <taxon>Hypocreomycetidae</taxon>
        <taxon>Glomerellales</taxon>
        <taxon>Glomerellaceae</taxon>
        <taxon>Colletotrichum</taxon>
        <taxon>Colletotrichum graminicola species complex</taxon>
    </lineage>
</organism>
<evidence type="ECO:0000313" key="1">
    <source>
        <dbReference type="EMBL" id="KAK2034580.1"/>
    </source>
</evidence>
<reference evidence="1" key="1">
    <citation type="submission" date="2021-06" db="EMBL/GenBank/DDBJ databases">
        <title>Comparative genomics, transcriptomics and evolutionary studies reveal genomic signatures of adaptation to plant cell wall in hemibiotrophic fungi.</title>
        <authorList>
            <consortium name="DOE Joint Genome Institute"/>
            <person name="Baroncelli R."/>
            <person name="Diaz J.F."/>
            <person name="Benocci T."/>
            <person name="Peng M."/>
            <person name="Battaglia E."/>
            <person name="Haridas S."/>
            <person name="Andreopoulos W."/>
            <person name="Labutti K."/>
            <person name="Pangilinan J."/>
            <person name="Floch G.L."/>
            <person name="Makela M.R."/>
            <person name="Henrissat B."/>
            <person name="Grigoriev I.V."/>
            <person name="Crouch J.A."/>
            <person name="De Vries R.P."/>
            <person name="Sukno S.A."/>
            <person name="Thon M.R."/>
        </authorList>
    </citation>
    <scope>NUCLEOTIDE SEQUENCE</scope>
    <source>
        <strain evidence="1">MAFF235873</strain>
    </source>
</reference>
<dbReference type="AlphaFoldDB" id="A0AAD9HSR0"/>
<dbReference type="EMBL" id="MU842813">
    <property type="protein sequence ID" value="KAK2034580.1"/>
    <property type="molecule type" value="Genomic_DNA"/>
</dbReference>
<accession>A0AAD9HSR0</accession>
<dbReference type="Proteomes" id="UP001232148">
    <property type="component" value="Unassembled WGS sequence"/>
</dbReference>
<keyword evidence="2" id="KW-1185">Reference proteome</keyword>
<name>A0AAD9HSR0_9PEZI</name>
<sequence length="125" mass="14228">MRWHRTKDRDAELGVCCAARHQATCKEREKAFVTNYLYSYHILIASVLAAVKCTHPLAKKAPFDEGLKRSGLVQTGNFHSPSPQATHPTPPYLSRYETHGTLHWVWVSMAIPNLHRLRPQLSRIG</sequence>
<evidence type="ECO:0000313" key="2">
    <source>
        <dbReference type="Proteomes" id="UP001232148"/>
    </source>
</evidence>
<comment type="caution">
    <text evidence="1">The sequence shown here is derived from an EMBL/GenBank/DDBJ whole genome shotgun (WGS) entry which is preliminary data.</text>
</comment>
<gene>
    <name evidence="1" type="ORF">LX32DRAFT_368573</name>
</gene>
<protein>
    <submittedName>
        <fullName evidence="1">Uncharacterized protein</fullName>
    </submittedName>
</protein>